<feature type="compositionally biased region" description="Basic and acidic residues" evidence="4">
    <location>
        <begin position="34"/>
        <end position="43"/>
    </location>
</feature>
<evidence type="ECO:0000256" key="1">
    <source>
        <dbReference type="ARBA" id="ARBA00022692"/>
    </source>
</evidence>
<dbReference type="PANTHER" id="PTHR28263">
    <property type="entry name" value="GOLGI TO ER TRAFFIC PROTEIN 2"/>
    <property type="match status" value="1"/>
</dbReference>
<dbReference type="Proteomes" id="UP000310158">
    <property type="component" value="Unassembled WGS sequence"/>
</dbReference>
<reference evidence="6 7" key="1">
    <citation type="submission" date="2019-02" db="EMBL/GenBank/DDBJ databases">
        <title>Genome sequencing of the rare red list fungi Bondarzewia mesenterica.</title>
        <authorList>
            <person name="Buettner E."/>
            <person name="Kellner H."/>
        </authorList>
    </citation>
    <scope>NUCLEOTIDE SEQUENCE [LARGE SCALE GENOMIC DNA]</scope>
    <source>
        <strain evidence="6 7">DSM 108281</strain>
    </source>
</reference>
<feature type="region of interest" description="Disordered" evidence="4">
    <location>
        <begin position="150"/>
        <end position="172"/>
    </location>
</feature>
<dbReference type="Pfam" id="PF08690">
    <property type="entry name" value="GET2"/>
    <property type="match status" value="1"/>
</dbReference>
<dbReference type="InterPro" id="IPR028143">
    <property type="entry name" value="Get2/sif1"/>
</dbReference>
<dbReference type="PANTHER" id="PTHR28263:SF1">
    <property type="entry name" value="GOLGI TO ER TRAFFIC PROTEIN 2"/>
    <property type="match status" value="1"/>
</dbReference>
<proteinExistence type="predicted"/>
<gene>
    <name evidence="6" type="ORF">EW146_g6237</name>
</gene>
<evidence type="ECO:0000313" key="6">
    <source>
        <dbReference type="EMBL" id="THH14054.1"/>
    </source>
</evidence>
<keyword evidence="7" id="KW-1185">Reference proteome</keyword>
<organism evidence="6 7">
    <name type="scientific">Bondarzewia mesenterica</name>
    <dbReference type="NCBI Taxonomy" id="1095465"/>
    <lineage>
        <taxon>Eukaryota</taxon>
        <taxon>Fungi</taxon>
        <taxon>Dikarya</taxon>
        <taxon>Basidiomycota</taxon>
        <taxon>Agaricomycotina</taxon>
        <taxon>Agaricomycetes</taxon>
        <taxon>Russulales</taxon>
        <taxon>Bondarzewiaceae</taxon>
        <taxon>Bondarzewia</taxon>
    </lineage>
</organism>
<evidence type="ECO:0000256" key="2">
    <source>
        <dbReference type="ARBA" id="ARBA00022989"/>
    </source>
</evidence>
<evidence type="ECO:0000256" key="5">
    <source>
        <dbReference type="SAM" id="Phobius"/>
    </source>
</evidence>
<dbReference type="GO" id="GO:0006890">
    <property type="term" value="P:retrograde vesicle-mediated transport, Golgi to endoplasmic reticulum"/>
    <property type="evidence" value="ECO:0007669"/>
    <property type="project" value="TreeGrafter"/>
</dbReference>
<dbReference type="OrthoDB" id="5393181at2759"/>
<name>A0A4S4LP77_9AGAM</name>
<evidence type="ECO:0000313" key="7">
    <source>
        <dbReference type="Proteomes" id="UP000310158"/>
    </source>
</evidence>
<keyword evidence="3 5" id="KW-0472">Membrane</keyword>
<feature type="transmembrane region" description="Helical" evidence="5">
    <location>
        <begin position="180"/>
        <end position="199"/>
    </location>
</feature>
<dbReference type="AlphaFoldDB" id="A0A4S4LP77"/>
<dbReference type="EMBL" id="SGPL01000306">
    <property type="protein sequence ID" value="THH14054.1"/>
    <property type="molecule type" value="Genomic_DNA"/>
</dbReference>
<evidence type="ECO:0000256" key="3">
    <source>
        <dbReference type="ARBA" id="ARBA00023136"/>
    </source>
</evidence>
<keyword evidence="2 5" id="KW-1133">Transmembrane helix</keyword>
<feature type="transmembrane region" description="Helical" evidence="5">
    <location>
        <begin position="303"/>
        <end position="321"/>
    </location>
</feature>
<protein>
    <recommendedName>
        <fullName evidence="8">Golgi to ER traffic protein 2</fullName>
    </recommendedName>
</protein>
<accession>A0A4S4LP77</accession>
<feature type="transmembrane region" description="Helical" evidence="5">
    <location>
        <begin position="233"/>
        <end position="254"/>
    </location>
</feature>
<keyword evidence="1 5" id="KW-0812">Transmembrane</keyword>
<evidence type="ECO:0000256" key="4">
    <source>
        <dbReference type="SAM" id="MobiDB-lite"/>
    </source>
</evidence>
<evidence type="ECO:0008006" key="8">
    <source>
        <dbReference type="Google" id="ProtNLM"/>
    </source>
</evidence>
<sequence length="323" mass="34795">MSTAAARAEARRKAILNRGADRLTKLTTSARGEDAPAFVHDDPPLPSFANVPNTNLENFLGEDTPRPSPPVATRSSRATPDPHTSPFEAFGMGGTPPDPSVWSAEQQQQFIQAVLGSGPMPTALPSNPQIASPSNNVPLPDDPLMTLMSSLGQGGPSALGKGPMAPPNPSEKPRSLVQKLMPLIHVLTAWFLVAFFVAWKEPEVFYAQTSSAVLPGSIWRRWATLGKRQVTDVAWGVQVVPFFWAFVSLELMLFSLRIFSGFNKTQPPILLALALPHLPEPFPTIIVHGLQYIQMAGTLFDDLAAVVVALGLLVALSGWIVDL</sequence>
<comment type="caution">
    <text evidence="6">The sequence shown here is derived from an EMBL/GenBank/DDBJ whole genome shotgun (WGS) entry which is preliminary data.</text>
</comment>
<feature type="region of interest" description="Disordered" evidence="4">
    <location>
        <begin position="34"/>
        <end position="101"/>
    </location>
</feature>